<dbReference type="EMBL" id="AP014545">
    <property type="protein sequence ID" value="BBB24936.1"/>
    <property type="molecule type" value="Genomic_DNA"/>
</dbReference>
<feature type="domain" description="Transferrin-binding protein B C-lobe/N-lobe beta-barrel" evidence="1">
    <location>
        <begin position="174"/>
        <end position="300"/>
    </location>
</feature>
<sequence length="300" mass="29895">MSNSLKATILCCGITLLVSGCGGGGGGSSAVVKRSFTSFSAIPANTLVDIEGQSVESSYTANSASVTGISDLGTDSTAKSSLTYDTSGNISKLSIITDNGTISWDSATDTFDFSSPVLQVLSADTSNYGVAIDAEDMGWNYQTLGSWVSGIGAVTSSGRIGAISVGSRTDGSAVPTTGTATFTGMTTGIHIDAAGTAFFVAGATSIGADFTTRSLSFTTSNNNTVNLDDATTGINADLNLTGTLTYVAGSNNFSGAVTGAGINGTADGHFYGPSAEEAGGTFSLTGTGVESYIGAFGAKR</sequence>
<proteinExistence type="predicted"/>
<dbReference type="Gene3D" id="2.40.160.90">
    <property type="match status" value="1"/>
</dbReference>
<dbReference type="SUPFAM" id="SSF56925">
    <property type="entry name" value="OMPA-like"/>
    <property type="match status" value="1"/>
</dbReference>
<reference evidence="2 3" key="1">
    <citation type="journal article" date="2008" name="Int. J. Syst. Evol. Microbiol.">
        <title>Amphritea japonica sp. nov. and Amphritea balenae sp. nov., isolated from the sediment adjacent to sperm whale carcasses off Kagoshima, Japan.</title>
        <authorList>
            <person name="Miyazaki M."/>
            <person name="Nogi Y."/>
            <person name="Fujiwara Y."/>
            <person name="Kawato M."/>
            <person name="Nagahama T."/>
            <person name="Kubokawa K."/>
            <person name="Horikoshi K."/>
        </authorList>
    </citation>
    <scope>NUCLEOTIDE SEQUENCE [LARGE SCALE GENOMIC DNA]</scope>
    <source>
        <strain evidence="2 3">ATCC BAA-1530</strain>
    </source>
</reference>
<protein>
    <recommendedName>
        <fullName evidence="1">Transferrin-binding protein B C-lobe/N-lobe beta-barrel domain-containing protein</fullName>
    </recommendedName>
</protein>
<dbReference type="KEGG" id="ajp:AMJAP_0337"/>
<evidence type="ECO:0000313" key="2">
    <source>
        <dbReference type="EMBL" id="BBB24936.1"/>
    </source>
</evidence>
<organism evidence="2 3">
    <name type="scientific">Amphritea japonica ATCC BAA-1530</name>
    <dbReference type="NCBI Taxonomy" id="1278309"/>
    <lineage>
        <taxon>Bacteria</taxon>
        <taxon>Pseudomonadati</taxon>
        <taxon>Pseudomonadota</taxon>
        <taxon>Gammaproteobacteria</taxon>
        <taxon>Oceanospirillales</taxon>
        <taxon>Oceanospirillaceae</taxon>
        <taxon>Amphritea</taxon>
    </lineage>
</organism>
<accession>A0A7R6P9B0</accession>
<dbReference type="AlphaFoldDB" id="A0A7R6P9B0"/>
<name>A0A7R6P9B0_9GAMM</name>
<dbReference type="Pfam" id="PF01298">
    <property type="entry name" value="TbpB_B_D"/>
    <property type="match status" value="1"/>
</dbReference>
<evidence type="ECO:0000313" key="3">
    <source>
        <dbReference type="Proteomes" id="UP000595663"/>
    </source>
</evidence>
<keyword evidence="3" id="KW-1185">Reference proteome</keyword>
<gene>
    <name evidence="2" type="ORF">AMJAP_0337</name>
</gene>
<dbReference type="OrthoDB" id="6117077at2"/>
<dbReference type="InterPro" id="IPR001677">
    <property type="entry name" value="TbpB_B_D"/>
</dbReference>
<evidence type="ECO:0000259" key="1">
    <source>
        <dbReference type="Pfam" id="PF01298"/>
    </source>
</evidence>
<dbReference type="PROSITE" id="PS51257">
    <property type="entry name" value="PROKAR_LIPOPROTEIN"/>
    <property type="match status" value="1"/>
</dbReference>
<dbReference type="InterPro" id="IPR011250">
    <property type="entry name" value="OMP/PagP_B-barrel"/>
</dbReference>
<dbReference type="RefSeq" id="WP_019620889.1">
    <property type="nucleotide sequence ID" value="NZ_AP014545.1"/>
</dbReference>
<dbReference type="Proteomes" id="UP000595663">
    <property type="component" value="Chromosome"/>
</dbReference>